<dbReference type="PANTHER" id="PTHR13778">
    <property type="entry name" value="GLYCOSYLTRANSFERASE 8 DOMAIN-CONTAINING PROTEIN"/>
    <property type="match status" value="1"/>
</dbReference>
<evidence type="ECO:0000313" key="5">
    <source>
        <dbReference type="Proteomes" id="UP000718564"/>
    </source>
</evidence>
<dbReference type="Pfam" id="PF01501">
    <property type="entry name" value="Glyco_transf_8"/>
    <property type="match status" value="1"/>
</dbReference>
<keyword evidence="2" id="KW-0808">Transferase</keyword>
<dbReference type="CDD" id="cd04194">
    <property type="entry name" value="GT8_A4GalT_like"/>
    <property type="match status" value="1"/>
</dbReference>
<dbReference type="RefSeq" id="WP_169154364.1">
    <property type="nucleotide sequence ID" value="NZ_CAWPJE010000396.1"/>
</dbReference>
<evidence type="ECO:0000313" key="4">
    <source>
        <dbReference type="EMBL" id="NMG19083.1"/>
    </source>
</evidence>
<keyword evidence="3" id="KW-0479">Metal-binding</keyword>
<protein>
    <submittedName>
        <fullName evidence="4">Glycosyltransferase family 8 protein</fullName>
    </submittedName>
</protein>
<dbReference type="InterPro" id="IPR029044">
    <property type="entry name" value="Nucleotide-diphossugar_trans"/>
</dbReference>
<dbReference type="InterPro" id="IPR002495">
    <property type="entry name" value="Glyco_trans_8"/>
</dbReference>
<dbReference type="SUPFAM" id="SSF53448">
    <property type="entry name" value="Nucleotide-diphospho-sugar transferases"/>
    <property type="match status" value="1"/>
</dbReference>
<name>A0ABX1P4Z5_9CYAN</name>
<dbReference type="InterPro" id="IPR050748">
    <property type="entry name" value="Glycosyltrans_8_dom-fam"/>
</dbReference>
<sequence length="310" mass="35534">MVTPSSKESIIVVCGADDRYAMPLAVVICSVLENLSSNRHCTFFIIDGGISKKNKNRILKLTDSKQCLINWLQPPDAMLNNVILSGHITVAGYYKILIPVLLPDSYSKAIYLDSDLIVKGDLAKLWDINIEDNYLLAVPDIGIPYVSSLYGLKNYKELGIPSHQKYFNAGVFVLNLEKMRTENISMQVIQYLQDNKEHIRWHDQDALNAVLAGKWTELELRWNQLPSIYNNSSCEDSPFSQEEWTNALKDPYIIHFASSSKPWNSTVYHPANDLFFHYVDKTPWAGWRFTILRRIWIKLMLKIVTTMSKA</sequence>
<comment type="caution">
    <text evidence="4">The sequence shown here is derived from an EMBL/GenBank/DDBJ whole genome shotgun (WGS) entry which is preliminary data.</text>
</comment>
<keyword evidence="5" id="KW-1185">Reference proteome</keyword>
<reference evidence="4 5" key="1">
    <citation type="submission" date="2018-06" db="EMBL/GenBank/DDBJ databases">
        <title>Comparative genomics of Brasilonema spp. strains.</title>
        <authorList>
            <person name="Alvarenga D.O."/>
            <person name="Fiore M.F."/>
            <person name="Varani A.M."/>
        </authorList>
    </citation>
    <scope>NUCLEOTIDE SEQUENCE [LARGE SCALE GENOMIC DNA]</scope>
    <source>
        <strain evidence="4 5">SPC951</strain>
    </source>
</reference>
<evidence type="ECO:0000256" key="2">
    <source>
        <dbReference type="ARBA" id="ARBA00022679"/>
    </source>
</evidence>
<proteinExistence type="predicted"/>
<evidence type="ECO:0000256" key="1">
    <source>
        <dbReference type="ARBA" id="ARBA00022676"/>
    </source>
</evidence>
<accession>A0ABX1P4Z5</accession>
<dbReference type="PANTHER" id="PTHR13778:SF47">
    <property type="entry name" value="LIPOPOLYSACCHARIDE 1,3-GALACTOSYLTRANSFERASE"/>
    <property type="match status" value="1"/>
</dbReference>
<keyword evidence="1" id="KW-0328">Glycosyltransferase</keyword>
<dbReference type="Gene3D" id="3.90.550.10">
    <property type="entry name" value="Spore Coat Polysaccharide Biosynthesis Protein SpsA, Chain A"/>
    <property type="match status" value="1"/>
</dbReference>
<dbReference type="EMBL" id="QMEB01000031">
    <property type="protein sequence ID" value="NMG19083.1"/>
    <property type="molecule type" value="Genomic_DNA"/>
</dbReference>
<gene>
    <name evidence="4" type="ORF">DP116_06335</name>
</gene>
<evidence type="ECO:0000256" key="3">
    <source>
        <dbReference type="ARBA" id="ARBA00022723"/>
    </source>
</evidence>
<organism evidence="4 5">
    <name type="scientific">Brasilonema bromeliae SPC951</name>
    <dbReference type="NCBI Taxonomy" id="385972"/>
    <lineage>
        <taxon>Bacteria</taxon>
        <taxon>Bacillati</taxon>
        <taxon>Cyanobacteriota</taxon>
        <taxon>Cyanophyceae</taxon>
        <taxon>Nostocales</taxon>
        <taxon>Scytonemataceae</taxon>
        <taxon>Brasilonema</taxon>
        <taxon>Bromeliae group (in: Brasilonema)</taxon>
    </lineage>
</organism>
<dbReference type="Proteomes" id="UP000718564">
    <property type="component" value="Unassembled WGS sequence"/>
</dbReference>